<sequence>MSRVVFQAGNRAAQFMKDGVTKTLKDSAATSSSSTRQKQQHQARKFSSSAGGALDKAAATCDYKFKQAEESLRTILLPMKDVFRLKCTSRQWLSFISDSGFRNLYISEHVSSSPSFVYLPSILQLINEEEVPQTETNNFPPVRKLVFPGMKEGLAAQTLQIVSADKGFLLLQARIRENKLGIGITYRYSICNAVTKQWFTLPAHKFIIAPINFVGFITRVETGVVLTSYKVLLVAHPTRNKSFLEIQVFSSEFGEWSEYTVPFEFAHDFFGSLGNSVVVNNTLYWTISPRRVVAYDPYTDRLKFHVIEYPYDDDQNEIGYWCCYGCSVYQERLNYFENFAIIGYDKVLKIWEIGDNHQWQLKHTIKIKEDIPLPVSPGYHDCITLLPSFQPSDPDVLSLYAGESNSLVSSNIKTKEMEFLHVHECWPSGVHPLMGFFQVLPLWPISIPPSLMFSG</sequence>
<protein>
    <submittedName>
        <fullName evidence="3">OLC1v1021755C1</fullName>
    </submittedName>
</protein>
<feature type="domain" description="F-box protein At3g26010-like beta-propeller" evidence="2">
    <location>
        <begin position="161"/>
        <end position="421"/>
    </location>
</feature>
<evidence type="ECO:0000313" key="4">
    <source>
        <dbReference type="Proteomes" id="UP001161247"/>
    </source>
</evidence>
<dbReference type="Pfam" id="PF24750">
    <property type="entry name" value="b-prop_At3g26010-like"/>
    <property type="match status" value="1"/>
</dbReference>
<evidence type="ECO:0000256" key="1">
    <source>
        <dbReference type="SAM" id="MobiDB-lite"/>
    </source>
</evidence>
<dbReference type="InterPro" id="IPR055290">
    <property type="entry name" value="At3g26010-like"/>
</dbReference>
<dbReference type="AlphaFoldDB" id="A0AAV1BWY8"/>
<name>A0AAV1BWY8_OLDCO</name>
<feature type="compositionally biased region" description="Polar residues" evidence="1">
    <location>
        <begin position="28"/>
        <end position="37"/>
    </location>
</feature>
<accession>A0AAV1BWY8</accession>
<dbReference type="PANTHER" id="PTHR35546:SF130">
    <property type="entry name" value="EXPRESSED PROTEIN"/>
    <property type="match status" value="1"/>
</dbReference>
<keyword evidence="4" id="KW-1185">Reference proteome</keyword>
<feature type="region of interest" description="Disordered" evidence="1">
    <location>
        <begin position="26"/>
        <end position="49"/>
    </location>
</feature>
<dbReference type="Proteomes" id="UP001161247">
    <property type="component" value="Chromosome 1"/>
</dbReference>
<gene>
    <name evidence="3" type="ORF">OLC1_LOCUS405</name>
</gene>
<proteinExistence type="predicted"/>
<evidence type="ECO:0000259" key="2">
    <source>
        <dbReference type="Pfam" id="PF24750"/>
    </source>
</evidence>
<dbReference type="PANTHER" id="PTHR35546">
    <property type="entry name" value="F-BOX PROTEIN INTERACTION DOMAIN PROTEIN-RELATED"/>
    <property type="match status" value="1"/>
</dbReference>
<dbReference type="InterPro" id="IPR056592">
    <property type="entry name" value="Beta-prop_At3g26010-like"/>
</dbReference>
<dbReference type="EMBL" id="OX459118">
    <property type="protein sequence ID" value="CAI9087636.1"/>
    <property type="molecule type" value="Genomic_DNA"/>
</dbReference>
<reference evidence="3" key="1">
    <citation type="submission" date="2023-03" db="EMBL/GenBank/DDBJ databases">
        <authorList>
            <person name="Julca I."/>
        </authorList>
    </citation>
    <scope>NUCLEOTIDE SEQUENCE</scope>
</reference>
<organism evidence="3 4">
    <name type="scientific">Oldenlandia corymbosa var. corymbosa</name>
    <dbReference type="NCBI Taxonomy" id="529605"/>
    <lineage>
        <taxon>Eukaryota</taxon>
        <taxon>Viridiplantae</taxon>
        <taxon>Streptophyta</taxon>
        <taxon>Embryophyta</taxon>
        <taxon>Tracheophyta</taxon>
        <taxon>Spermatophyta</taxon>
        <taxon>Magnoliopsida</taxon>
        <taxon>eudicotyledons</taxon>
        <taxon>Gunneridae</taxon>
        <taxon>Pentapetalae</taxon>
        <taxon>asterids</taxon>
        <taxon>lamiids</taxon>
        <taxon>Gentianales</taxon>
        <taxon>Rubiaceae</taxon>
        <taxon>Rubioideae</taxon>
        <taxon>Spermacoceae</taxon>
        <taxon>Hedyotis-Oldenlandia complex</taxon>
        <taxon>Oldenlandia</taxon>
    </lineage>
</organism>
<evidence type="ECO:0000313" key="3">
    <source>
        <dbReference type="EMBL" id="CAI9087636.1"/>
    </source>
</evidence>